<evidence type="ECO:0000313" key="2">
    <source>
        <dbReference type="EMBL" id="ACL03222.1"/>
    </source>
</evidence>
<dbReference type="SUPFAM" id="SSF46785">
    <property type="entry name" value="Winged helix' DNA-binding domain"/>
    <property type="match status" value="1"/>
</dbReference>
<proteinExistence type="predicted"/>
<dbReference type="HOGENOM" id="CLU_083287_18_3_7"/>
<dbReference type="CDD" id="cd00090">
    <property type="entry name" value="HTH_ARSR"/>
    <property type="match status" value="1"/>
</dbReference>
<dbReference type="Gene3D" id="1.10.10.10">
    <property type="entry name" value="Winged helix-like DNA-binding domain superfamily/Winged helix DNA-binding domain"/>
    <property type="match status" value="1"/>
</dbReference>
<feature type="domain" description="HTH marR-type" evidence="1">
    <location>
        <begin position="4"/>
        <end position="139"/>
    </location>
</feature>
<name>B8FAC6_DESAL</name>
<dbReference type="InterPro" id="IPR039422">
    <property type="entry name" value="MarR/SlyA-like"/>
</dbReference>
<organism evidence="2 3">
    <name type="scientific">Desulfatibacillum aliphaticivorans</name>
    <dbReference type="NCBI Taxonomy" id="218208"/>
    <lineage>
        <taxon>Bacteria</taxon>
        <taxon>Pseudomonadati</taxon>
        <taxon>Thermodesulfobacteriota</taxon>
        <taxon>Desulfobacteria</taxon>
        <taxon>Desulfobacterales</taxon>
        <taxon>Desulfatibacillaceae</taxon>
        <taxon>Desulfatibacillum</taxon>
    </lineage>
</organism>
<dbReference type="Pfam" id="PF01047">
    <property type="entry name" value="MarR"/>
    <property type="match status" value="1"/>
</dbReference>
<dbReference type="SMART" id="SM00347">
    <property type="entry name" value="HTH_MARR"/>
    <property type="match status" value="1"/>
</dbReference>
<dbReference type="AlphaFoldDB" id="B8FAC6"/>
<sequence>MTNPDHIVFLVTRLQESAHRFLSNALKQKGVQGIEPSHGVILRQLHVQGPLSMSDLARLTGRTKPTVTVLVRKLMKHGYVEKVRDSEDGRVFQVSLAPKALELARDLEAVSLELRKTLFTGFDEHEKQVLAGLAAKALRNFNPGE</sequence>
<dbReference type="InterPro" id="IPR036390">
    <property type="entry name" value="WH_DNA-bd_sf"/>
</dbReference>
<protein>
    <submittedName>
        <fullName evidence="2">Transcriptional regulator, MarR family</fullName>
    </submittedName>
</protein>
<evidence type="ECO:0000313" key="3">
    <source>
        <dbReference type="Proteomes" id="UP000000739"/>
    </source>
</evidence>
<dbReference type="GO" id="GO:0003700">
    <property type="term" value="F:DNA-binding transcription factor activity"/>
    <property type="evidence" value="ECO:0007669"/>
    <property type="project" value="InterPro"/>
</dbReference>
<dbReference type="PANTHER" id="PTHR33164">
    <property type="entry name" value="TRANSCRIPTIONAL REGULATOR, MARR FAMILY"/>
    <property type="match status" value="1"/>
</dbReference>
<keyword evidence="3" id="KW-1185">Reference proteome</keyword>
<dbReference type="InterPro" id="IPR000835">
    <property type="entry name" value="HTH_MarR-typ"/>
</dbReference>
<dbReference type="KEGG" id="dal:Dalk_1524"/>
<evidence type="ECO:0000259" key="1">
    <source>
        <dbReference type="PROSITE" id="PS50995"/>
    </source>
</evidence>
<dbReference type="eggNOG" id="COG1846">
    <property type="taxonomic scope" value="Bacteria"/>
</dbReference>
<dbReference type="GO" id="GO:0006950">
    <property type="term" value="P:response to stress"/>
    <property type="evidence" value="ECO:0007669"/>
    <property type="project" value="TreeGrafter"/>
</dbReference>
<dbReference type="InterPro" id="IPR011991">
    <property type="entry name" value="ArsR-like_HTH"/>
</dbReference>
<dbReference type="RefSeq" id="WP_012610657.1">
    <property type="nucleotide sequence ID" value="NC_011768.1"/>
</dbReference>
<dbReference type="EMBL" id="CP001322">
    <property type="protein sequence ID" value="ACL03222.1"/>
    <property type="molecule type" value="Genomic_DNA"/>
</dbReference>
<reference evidence="2 3" key="1">
    <citation type="journal article" date="2012" name="Environ. Microbiol.">
        <title>The genome sequence of Desulfatibacillum alkenivorans AK-01: a blueprint for anaerobic alkane oxidation.</title>
        <authorList>
            <person name="Callaghan A.V."/>
            <person name="Morris B.E."/>
            <person name="Pereira I.A."/>
            <person name="McInerney M.J."/>
            <person name="Austin R.N."/>
            <person name="Groves J.T."/>
            <person name="Kukor J.J."/>
            <person name="Suflita J.M."/>
            <person name="Young L.Y."/>
            <person name="Zylstra G.J."/>
            <person name="Wawrik B."/>
        </authorList>
    </citation>
    <scope>NUCLEOTIDE SEQUENCE [LARGE SCALE GENOMIC DNA]</scope>
    <source>
        <strain evidence="2 3">AK-01</strain>
    </source>
</reference>
<dbReference type="PANTHER" id="PTHR33164:SF43">
    <property type="entry name" value="HTH-TYPE TRANSCRIPTIONAL REPRESSOR YETL"/>
    <property type="match status" value="1"/>
</dbReference>
<accession>B8FAC6</accession>
<dbReference type="InterPro" id="IPR036388">
    <property type="entry name" value="WH-like_DNA-bd_sf"/>
</dbReference>
<gene>
    <name evidence="2" type="ordered locus">Dalk_1524</name>
</gene>
<dbReference type="PROSITE" id="PS50995">
    <property type="entry name" value="HTH_MARR_2"/>
    <property type="match status" value="1"/>
</dbReference>
<dbReference type="Proteomes" id="UP000000739">
    <property type="component" value="Chromosome"/>
</dbReference>
<dbReference type="PRINTS" id="PR00598">
    <property type="entry name" value="HTHMARR"/>
</dbReference>